<keyword evidence="1" id="KW-1133">Transmembrane helix</keyword>
<dbReference type="Proteomes" id="UP001139516">
    <property type="component" value="Unassembled WGS sequence"/>
</dbReference>
<accession>A0A9X1YAX5</accession>
<keyword evidence="1" id="KW-0472">Membrane</keyword>
<dbReference type="EMBL" id="JALPRX010000007">
    <property type="protein sequence ID" value="MCK8783136.1"/>
    <property type="molecule type" value="Genomic_DNA"/>
</dbReference>
<feature type="transmembrane region" description="Helical" evidence="1">
    <location>
        <begin position="97"/>
        <end position="116"/>
    </location>
</feature>
<proteinExistence type="predicted"/>
<gene>
    <name evidence="2" type="ORF">M0638_01920</name>
</gene>
<keyword evidence="1" id="KW-0812">Transmembrane</keyword>
<dbReference type="RefSeq" id="WP_248665264.1">
    <property type="nucleotide sequence ID" value="NZ_JALPRX010000007.1"/>
</dbReference>
<keyword evidence="3" id="KW-1185">Reference proteome</keyword>
<name>A0A9X1YAX5_9PROT</name>
<feature type="transmembrane region" description="Helical" evidence="1">
    <location>
        <begin position="64"/>
        <end position="91"/>
    </location>
</feature>
<evidence type="ECO:0000313" key="2">
    <source>
        <dbReference type="EMBL" id="MCK8783136.1"/>
    </source>
</evidence>
<comment type="caution">
    <text evidence="2">The sequence shown here is derived from an EMBL/GenBank/DDBJ whole genome shotgun (WGS) entry which is preliminary data.</text>
</comment>
<evidence type="ECO:0000313" key="3">
    <source>
        <dbReference type="Proteomes" id="UP001139516"/>
    </source>
</evidence>
<organism evidence="2 3">
    <name type="scientific">Roseomonas acroporae</name>
    <dbReference type="NCBI Taxonomy" id="2937791"/>
    <lineage>
        <taxon>Bacteria</taxon>
        <taxon>Pseudomonadati</taxon>
        <taxon>Pseudomonadota</taxon>
        <taxon>Alphaproteobacteria</taxon>
        <taxon>Acetobacterales</taxon>
        <taxon>Roseomonadaceae</taxon>
        <taxon>Roseomonas</taxon>
    </lineage>
</organism>
<dbReference type="AlphaFoldDB" id="A0A9X1YAX5"/>
<evidence type="ECO:0000256" key="1">
    <source>
        <dbReference type="SAM" id="Phobius"/>
    </source>
</evidence>
<protein>
    <submittedName>
        <fullName evidence="2">Uncharacterized protein</fullName>
    </submittedName>
</protein>
<reference evidence="2" key="1">
    <citation type="submission" date="2022-04" db="EMBL/GenBank/DDBJ databases">
        <title>Roseomonas acroporae sp. nov., isolated from coral Acropora digitifera.</title>
        <authorList>
            <person name="Sun H."/>
        </authorList>
    </citation>
    <scope>NUCLEOTIDE SEQUENCE</scope>
    <source>
        <strain evidence="2">NAR14</strain>
    </source>
</reference>
<sequence length="135" mass="14172">MQRRDWIGLAVAALALGGMLAFRAAYVEPRAWGALCAAPSPFAAGLPLPCYPRAALLWLQNWQLWGLSALLLGLLAFLRAAFVPAVAAVALGAVAVANYNASWGMLGLALGAWAWLRLPRPSADGQDALAAGPRH</sequence>